<dbReference type="PANTHER" id="PTHR24171:SF11">
    <property type="entry name" value="26S PROTEASOME NON-ATPASE REGULATORY SUBUNIT 10"/>
    <property type="match status" value="1"/>
</dbReference>
<dbReference type="PROSITE" id="PS50088">
    <property type="entry name" value="ANK_REPEAT"/>
    <property type="match status" value="4"/>
</dbReference>
<dbReference type="Gene3D" id="1.25.40.20">
    <property type="entry name" value="Ankyrin repeat-containing domain"/>
    <property type="match status" value="1"/>
</dbReference>
<protein>
    <recommendedName>
        <fullName evidence="6">26S proteasome non-ATPase regulatory subunit 10</fullName>
    </recommendedName>
</protein>
<dbReference type="Pfam" id="PF12796">
    <property type="entry name" value="Ank_2"/>
    <property type="match status" value="2"/>
</dbReference>
<dbReference type="PANTHER" id="PTHR24171">
    <property type="entry name" value="ANKYRIN REPEAT DOMAIN-CONTAINING PROTEIN 39-RELATED"/>
    <property type="match status" value="1"/>
</dbReference>
<dbReference type="SMART" id="SM00248">
    <property type="entry name" value="ANK"/>
    <property type="match status" value="5"/>
</dbReference>
<proteinExistence type="predicted"/>
<keyword evidence="5" id="KW-1185">Reference proteome</keyword>
<reference evidence="4 5" key="1">
    <citation type="submission" date="2024-05" db="EMBL/GenBank/DDBJ databases">
        <title>Genetic variation in Jamaican populations of the coffee berry borer (Hypothenemus hampei).</title>
        <authorList>
            <person name="Errbii M."/>
            <person name="Myrie A."/>
        </authorList>
    </citation>
    <scope>NUCLEOTIDE SEQUENCE [LARGE SCALE GENOMIC DNA]</scope>
    <source>
        <strain evidence="4">JA-Hopewell-2020-01-JO</strain>
        <tissue evidence="4">Whole body</tissue>
    </source>
</reference>
<evidence type="ECO:0008006" key="6">
    <source>
        <dbReference type="Google" id="ProtNLM"/>
    </source>
</evidence>
<dbReference type="Proteomes" id="UP001566132">
    <property type="component" value="Unassembled WGS sequence"/>
</dbReference>
<dbReference type="InterPro" id="IPR002110">
    <property type="entry name" value="Ankyrin_rpt"/>
</dbReference>
<dbReference type="PROSITE" id="PS50297">
    <property type="entry name" value="ANK_REP_REGION"/>
    <property type="match status" value="4"/>
</dbReference>
<keyword evidence="2 3" id="KW-0040">ANK repeat</keyword>
<comment type="caution">
    <text evidence="4">The sequence shown here is derived from an EMBL/GenBank/DDBJ whole genome shotgun (WGS) entry which is preliminary data.</text>
</comment>
<evidence type="ECO:0000256" key="2">
    <source>
        <dbReference type="ARBA" id="ARBA00023043"/>
    </source>
</evidence>
<evidence type="ECO:0000313" key="4">
    <source>
        <dbReference type="EMBL" id="KAL1505241.1"/>
    </source>
</evidence>
<dbReference type="PRINTS" id="PR01415">
    <property type="entry name" value="ANKYRIN"/>
</dbReference>
<dbReference type="AlphaFoldDB" id="A0ABD1EW24"/>
<gene>
    <name evidence="4" type="ORF">ABEB36_004848</name>
</gene>
<evidence type="ECO:0000256" key="1">
    <source>
        <dbReference type="ARBA" id="ARBA00022737"/>
    </source>
</evidence>
<name>A0ABD1EW24_HYPHA</name>
<keyword evidence="1" id="KW-0677">Repeat</keyword>
<feature type="repeat" description="ANK" evidence="3">
    <location>
        <begin position="169"/>
        <end position="201"/>
    </location>
</feature>
<evidence type="ECO:0000256" key="3">
    <source>
        <dbReference type="PROSITE-ProRule" id="PRU00023"/>
    </source>
</evidence>
<dbReference type="SUPFAM" id="SSF48403">
    <property type="entry name" value="Ankyrin repeat"/>
    <property type="match status" value="1"/>
</dbReference>
<feature type="repeat" description="ANK" evidence="3">
    <location>
        <begin position="101"/>
        <end position="133"/>
    </location>
</feature>
<evidence type="ECO:0000313" key="5">
    <source>
        <dbReference type="Proteomes" id="UP001566132"/>
    </source>
</evidence>
<feature type="repeat" description="ANK" evidence="3">
    <location>
        <begin position="134"/>
        <end position="166"/>
    </location>
</feature>
<organism evidence="4 5">
    <name type="scientific">Hypothenemus hampei</name>
    <name type="common">Coffee berry borer</name>
    <dbReference type="NCBI Taxonomy" id="57062"/>
    <lineage>
        <taxon>Eukaryota</taxon>
        <taxon>Metazoa</taxon>
        <taxon>Ecdysozoa</taxon>
        <taxon>Arthropoda</taxon>
        <taxon>Hexapoda</taxon>
        <taxon>Insecta</taxon>
        <taxon>Pterygota</taxon>
        <taxon>Neoptera</taxon>
        <taxon>Endopterygota</taxon>
        <taxon>Coleoptera</taxon>
        <taxon>Polyphaga</taxon>
        <taxon>Cucujiformia</taxon>
        <taxon>Curculionidae</taxon>
        <taxon>Scolytinae</taxon>
        <taxon>Hypothenemus</taxon>
    </lineage>
</organism>
<accession>A0ABD1EW24</accession>
<dbReference type="EMBL" id="JBDJPC010000004">
    <property type="protein sequence ID" value="KAL1505241.1"/>
    <property type="molecule type" value="Genomic_DNA"/>
</dbReference>
<sequence length="224" mass="24672">MAQKTIYESAHKGDFDLVSRKLEENPELITEKDANHRLLIHWAAVGGNLKLVTHLLDLGCPVDPMDDTETTPLILASSAGHSSVVNLLIDKGAQIDQQSSNGHSALQYAASKGWIPICIKLIESGANINITDKRGSTPLHRAASKGNLEIVKILLEHIDNLKINHRDIYGFSALHLACEEDRQEEAILLVKNGADLNLQNKERQTPLDMCSPKLVKILKDIIVN</sequence>
<dbReference type="InterPro" id="IPR036770">
    <property type="entry name" value="Ankyrin_rpt-contain_sf"/>
</dbReference>
<feature type="repeat" description="ANK" evidence="3">
    <location>
        <begin position="68"/>
        <end position="100"/>
    </location>
</feature>